<evidence type="ECO:0000256" key="8">
    <source>
        <dbReference type="ARBA" id="ARBA00022786"/>
    </source>
</evidence>
<name>A0A565BZE4_9BRAS</name>
<feature type="domain" description="E3 Ubiquitin ligase MUL1-like" evidence="13">
    <location>
        <begin position="85"/>
        <end position="235"/>
    </location>
</feature>
<keyword evidence="10" id="KW-1133">Transmembrane helix</keyword>
<dbReference type="InterPro" id="IPR022170">
    <property type="entry name" value="MUL1-like"/>
</dbReference>
<reference evidence="14" key="1">
    <citation type="submission" date="2019-07" db="EMBL/GenBank/DDBJ databases">
        <authorList>
            <person name="Dittberner H."/>
        </authorList>
    </citation>
    <scope>NUCLEOTIDE SEQUENCE [LARGE SCALE GENOMIC DNA]</scope>
</reference>
<evidence type="ECO:0000256" key="9">
    <source>
        <dbReference type="ARBA" id="ARBA00022833"/>
    </source>
</evidence>
<dbReference type="Pfam" id="PF12483">
    <property type="entry name" value="GIDE"/>
    <property type="match status" value="2"/>
</dbReference>
<dbReference type="GO" id="GO:0016020">
    <property type="term" value="C:membrane"/>
    <property type="evidence" value="ECO:0007669"/>
    <property type="project" value="UniProtKB-SubCell"/>
</dbReference>
<evidence type="ECO:0000256" key="4">
    <source>
        <dbReference type="ARBA" id="ARBA00022679"/>
    </source>
</evidence>
<dbReference type="GO" id="GO:0008270">
    <property type="term" value="F:zinc ion binding"/>
    <property type="evidence" value="ECO:0007669"/>
    <property type="project" value="UniProtKB-KW"/>
</dbReference>
<organism evidence="14 15">
    <name type="scientific">Arabis nemorensis</name>
    <dbReference type="NCBI Taxonomy" id="586526"/>
    <lineage>
        <taxon>Eukaryota</taxon>
        <taxon>Viridiplantae</taxon>
        <taxon>Streptophyta</taxon>
        <taxon>Embryophyta</taxon>
        <taxon>Tracheophyta</taxon>
        <taxon>Spermatophyta</taxon>
        <taxon>Magnoliopsida</taxon>
        <taxon>eudicotyledons</taxon>
        <taxon>Gunneridae</taxon>
        <taxon>Pentapetalae</taxon>
        <taxon>rosids</taxon>
        <taxon>malvids</taxon>
        <taxon>Brassicales</taxon>
        <taxon>Brassicaceae</taxon>
        <taxon>Arabideae</taxon>
        <taxon>Arabis</taxon>
    </lineage>
</organism>
<feature type="signal peptide" evidence="12">
    <location>
        <begin position="1"/>
        <end position="20"/>
    </location>
</feature>
<keyword evidence="6" id="KW-0479">Metal-binding</keyword>
<evidence type="ECO:0000256" key="7">
    <source>
        <dbReference type="ARBA" id="ARBA00022771"/>
    </source>
</evidence>
<evidence type="ECO:0000313" key="15">
    <source>
        <dbReference type="Proteomes" id="UP000489600"/>
    </source>
</evidence>
<evidence type="ECO:0000313" key="14">
    <source>
        <dbReference type="EMBL" id="VVB06687.1"/>
    </source>
</evidence>
<evidence type="ECO:0000256" key="6">
    <source>
        <dbReference type="ARBA" id="ARBA00022723"/>
    </source>
</evidence>
<keyword evidence="8" id="KW-0833">Ubl conjugation pathway</keyword>
<gene>
    <name evidence="14" type="ORF">ANE_LOCUS17131</name>
</gene>
<sequence length="686" mass="75994">MVHWGGFACCLGAAALYLLSQRTGRDAEILKSVTRVCQLDYLAELLEAERPLIVGVWGRVGSETPIKSEHSGILGVIVEEEAEHHFLKRNWMFSWVQDCSLMQPMSKQVPWYLDDGTGRVNVAGTQGAIGFTLTVGSEVFEKPEPSSLVRGTLDYLRGLKMLGVRRIERVLPIGTPLTVVGEAVKDGIGDVRIRKPERGPFYISPIPLEQLISNLGKWSRRFKYAAIGLTILGVILISKPVIKYILGRIEYIIERTEYTLETRRRRLLQKKVVDAAAKRAETVSRELERLHGNSSDVTSRDGDAPDLCVICFDQKCNAAFVWSYVLLHNMLHEVAGEVLSSLPETNRSCFEDLPPLKTKLSLHIWTKPSDLLNPIHQQTILESLVCAAALYLLSRRTGRDPEILKSVTRVYHLKDLAKLLEAKRPSIIGVSGRVGSETPIKSDRSGILGVIVEETEDGTGRVNVAGAQGATGFALTVRNEVLEKPEPASLVLGTLDYLRGFKMLGVRRIEHVLPLGTQLTVVGKAVKDGIGDVRIQKTEQGPFYVSPVPLITSSVKWSRRFKHASMGLTLLGLFLISKTAIEYFLDAYAKREERVTQGLEFAVNIMSLSPGLKRKHETSSDGSDTDGDAPDLCVICLERKYNAAFVQGSLVRFAGHKLIMFRRSTAIEDKSQLHPLEVIGLNLPVC</sequence>
<protein>
    <recommendedName>
        <fullName evidence="3">RING-type E3 ubiquitin transferase</fullName>
        <ecNumber evidence="3">2.3.2.27</ecNumber>
    </recommendedName>
</protein>
<evidence type="ECO:0000256" key="3">
    <source>
        <dbReference type="ARBA" id="ARBA00012483"/>
    </source>
</evidence>
<dbReference type="Proteomes" id="UP000489600">
    <property type="component" value="Unassembled WGS sequence"/>
</dbReference>
<dbReference type="GO" id="GO:0061630">
    <property type="term" value="F:ubiquitin protein ligase activity"/>
    <property type="evidence" value="ECO:0007669"/>
    <property type="project" value="UniProtKB-EC"/>
</dbReference>
<dbReference type="GO" id="GO:0016567">
    <property type="term" value="P:protein ubiquitination"/>
    <property type="evidence" value="ECO:0007669"/>
    <property type="project" value="InterPro"/>
</dbReference>
<evidence type="ECO:0000256" key="5">
    <source>
        <dbReference type="ARBA" id="ARBA00022692"/>
    </source>
</evidence>
<dbReference type="PANTHER" id="PTHR47568">
    <property type="match status" value="1"/>
</dbReference>
<evidence type="ECO:0000256" key="10">
    <source>
        <dbReference type="ARBA" id="ARBA00022989"/>
    </source>
</evidence>
<comment type="caution">
    <text evidence="14">The sequence shown here is derived from an EMBL/GenBank/DDBJ whole genome shotgun (WGS) entry which is preliminary data.</text>
</comment>
<keyword evidence="15" id="KW-1185">Reference proteome</keyword>
<comment type="subcellular location">
    <subcellularLocation>
        <location evidence="2">Membrane</location>
        <topology evidence="2">Multi-pass membrane protein</topology>
    </subcellularLocation>
</comment>
<proteinExistence type="predicted"/>
<keyword evidence="5" id="KW-0812">Transmembrane</keyword>
<dbReference type="EMBL" id="CABITT030000005">
    <property type="protein sequence ID" value="VVB06687.1"/>
    <property type="molecule type" value="Genomic_DNA"/>
</dbReference>
<dbReference type="InterPro" id="IPR044231">
    <property type="entry name" value="SP1/SPL1"/>
</dbReference>
<evidence type="ECO:0000256" key="2">
    <source>
        <dbReference type="ARBA" id="ARBA00004141"/>
    </source>
</evidence>
<dbReference type="PANTHER" id="PTHR47568:SF2">
    <property type="entry name" value="E3 UBIQUITIN-PROTEIN LIGASE SP1-RELATED"/>
    <property type="match status" value="1"/>
</dbReference>
<evidence type="ECO:0000256" key="1">
    <source>
        <dbReference type="ARBA" id="ARBA00000900"/>
    </source>
</evidence>
<evidence type="ECO:0000256" key="12">
    <source>
        <dbReference type="SAM" id="SignalP"/>
    </source>
</evidence>
<feature type="domain" description="E3 Ubiquitin ligase MUL1-like" evidence="13">
    <location>
        <begin position="456"/>
        <end position="573"/>
    </location>
</feature>
<keyword evidence="4" id="KW-0808">Transferase</keyword>
<dbReference type="EC" id="2.3.2.27" evidence="3"/>
<feature type="chain" id="PRO_5021942619" description="RING-type E3 ubiquitin transferase" evidence="12">
    <location>
        <begin position="21"/>
        <end position="686"/>
    </location>
</feature>
<keyword evidence="11" id="KW-0472">Membrane</keyword>
<accession>A0A565BZE4</accession>
<keyword evidence="12" id="KW-0732">Signal</keyword>
<comment type="catalytic activity">
    <reaction evidence="1">
        <text>S-ubiquitinyl-[E2 ubiquitin-conjugating enzyme]-L-cysteine + [acceptor protein]-L-lysine = [E2 ubiquitin-conjugating enzyme]-L-cysteine + N(6)-ubiquitinyl-[acceptor protein]-L-lysine.</text>
        <dbReference type="EC" id="2.3.2.27"/>
    </reaction>
</comment>
<keyword evidence="7" id="KW-0863">Zinc-finger</keyword>
<dbReference type="OrthoDB" id="66726at2759"/>
<dbReference type="AlphaFoldDB" id="A0A565BZE4"/>
<evidence type="ECO:0000259" key="13">
    <source>
        <dbReference type="Pfam" id="PF12483"/>
    </source>
</evidence>
<evidence type="ECO:0000256" key="11">
    <source>
        <dbReference type="ARBA" id="ARBA00023136"/>
    </source>
</evidence>
<keyword evidence="9" id="KW-0862">Zinc</keyword>